<gene>
    <name evidence="2" type="ORF">CJ301_03200</name>
</gene>
<feature type="compositionally biased region" description="Pro residues" evidence="1">
    <location>
        <begin position="86"/>
        <end position="117"/>
    </location>
</feature>
<evidence type="ECO:0008006" key="4">
    <source>
        <dbReference type="Google" id="ProtNLM"/>
    </source>
</evidence>
<organism evidence="2 3">
    <name type="scientific">Limimaricola cinnabarinus</name>
    <dbReference type="NCBI Taxonomy" id="1125964"/>
    <lineage>
        <taxon>Bacteria</taxon>
        <taxon>Pseudomonadati</taxon>
        <taxon>Pseudomonadota</taxon>
        <taxon>Alphaproteobacteria</taxon>
        <taxon>Rhodobacterales</taxon>
        <taxon>Paracoccaceae</taxon>
        <taxon>Limimaricola</taxon>
    </lineage>
</organism>
<dbReference type="Proteomes" id="UP000221860">
    <property type="component" value="Unassembled WGS sequence"/>
</dbReference>
<feature type="non-terminal residue" evidence="2">
    <location>
        <position position="117"/>
    </location>
</feature>
<accession>A0A2G1MJ89</accession>
<evidence type="ECO:0000313" key="2">
    <source>
        <dbReference type="EMBL" id="PHP28722.1"/>
    </source>
</evidence>
<feature type="region of interest" description="Disordered" evidence="1">
    <location>
        <begin position="50"/>
        <end position="117"/>
    </location>
</feature>
<comment type="caution">
    <text evidence="2">The sequence shown here is derived from an EMBL/GenBank/DDBJ whole genome shotgun (WGS) entry which is preliminary data.</text>
</comment>
<evidence type="ECO:0000256" key="1">
    <source>
        <dbReference type="SAM" id="MobiDB-lite"/>
    </source>
</evidence>
<name>A0A2G1MJ89_9RHOB</name>
<reference evidence="2 3" key="1">
    <citation type="submission" date="2017-08" db="EMBL/GenBank/DDBJ databases">
        <title>Draft Genome Sequence of Loktanella cinnabarina Strain XM1, Isolated from Coastal Surface Water.</title>
        <authorList>
            <person name="Ma R."/>
            <person name="Wang J."/>
            <person name="Wang Q."/>
            <person name="Ma Z."/>
            <person name="Li J."/>
            <person name="Chen L."/>
        </authorList>
    </citation>
    <scope>NUCLEOTIDE SEQUENCE [LARGE SCALE GENOMIC DNA]</scope>
    <source>
        <strain evidence="2 3">XM1</strain>
    </source>
</reference>
<sequence length="117" mass="11782">MSAGGYISGIGHAGLLIWLVMGWGLDSEPLEFDVAPVSVVSGEEYAALVAATSPQPQTEVPPAPETPVTEQTPPAPDAAQDAPAEAAPPPPAPEAPAEETPPPPAPEPLPEPPAEAI</sequence>
<protein>
    <recommendedName>
        <fullName evidence="4">Cell envelope biogenesis protein TolA</fullName>
    </recommendedName>
</protein>
<keyword evidence="3" id="KW-1185">Reference proteome</keyword>
<proteinExistence type="predicted"/>
<evidence type="ECO:0000313" key="3">
    <source>
        <dbReference type="Proteomes" id="UP000221860"/>
    </source>
</evidence>
<feature type="compositionally biased region" description="Low complexity" evidence="1">
    <location>
        <begin position="66"/>
        <end position="85"/>
    </location>
</feature>
<dbReference type="AlphaFoldDB" id="A0A2G1MJ89"/>
<dbReference type="EMBL" id="NQWH01000004">
    <property type="protein sequence ID" value="PHP28722.1"/>
    <property type="molecule type" value="Genomic_DNA"/>
</dbReference>